<dbReference type="InterPro" id="IPR045339">
    <property type="entry name" value="DUF6534"/>
</dbReference>
<dbReference type="EMBL" id="JANVFS010000049">
    <property type="protein sequence ID" value="KAJ4465687.1"/>
    <property type="molecule type" value="Genomic_DNA"/>
</dbReference>
<comment type="caution">
    <text evidence="3">The sequence shown here is derived from an EMBL/GenBank/DDBJ whole genome shotgun (WGS) entry which is preliminary data.</text>
</comment>
<evidence type="ECO:0000313" key="4">
    <source>
        <dbReference type="Proteomes" id="UP001150238"/>
    </source>
</evidence>
<reference evidence="3" key="2">
    <citation type="journal article" date="2023" name="Proc. Natl. Acad. Sci. U.S.A.">
        <title>A global phylogenomic analysis of the shiitake genus Lentinula.</title>
        <authorList>
            <person name="Sierra-Patev S."/>
            <person name="Min B."/>
            <person name="Naranjo-Ortiz M."/>
            <person name="Looney B."/>
            <person name="Konkel Z."/>
            <person name="Slot J.C."/>
            <person name="Sakamoto Y."/>
            <person name="Steenwyk J.L."/>
            <person name="Rokas A."/>
            <person name="Carro J."/>
            <person name="Camarero S."/>
            <person name="Ferreira P."/>
            <person name="Molpeceres G."/>
            <person name="Ruiz-Duenas F.J."/>
            <person name="Serrano A."/>
            <person name="Henrissat B."/>
            <person name="Drula E."/>
            <person name="Hughes K.W."/>
            <person name="Mata J.L."/>
            <person name="Ishikawa N.K."/>
            <person name="Vargas-Isla R."/>
            <person name="Ushijima S."/>
            <person name="Smith C.A."/>
            <person name="Donoghue J."/>
            <person name="Ahrendt S."/>
            <person name="Andreopoulos W."/>
            <person name="He G."/>
            <person name="LaButti K."/>
            <person name="Lipzen A."/>
            <person name="Ng V."/>
            <person name="Riley R."/>
            <person name="Sandor L."/>
            <person name="Barry K."/>
            <person name="Martinez A.T."/>
            <person name="Xiao Y."/>
            <person name="Gibbons J.G."/>
            <person name="Terashima K."/>
            <person name="Grigoriev I.V."/>
            <person name="Hibbett D."/>
        </authorList>
    </citation>
    <scope>NUCLEOTIDE SEQUENCE</scope>
    <source>
        <strain evidence="3">Sp2 HRB7682 ss15</strain>
    </source>
</reference>
<accession>A0A9W9DDZ3</accession>
<evidence type="ECO:0000256" key="1">
    <source>
        <dbReference type="SAM" id="Phobius"/>
    </source>
</evidence>
<feature type="transmembrane region" description="Helical" evidence="1">
    <location>
        <begin position="190"/>
        <end position="211"/>
    </location>
</feature>
<dbReference type="PANTHER" id="PTHR40465">
    <property type="entry name" value="CHROMOSOME 1, WHOLE GENOME SHOTGUN SEQUENCE"/>
    <property type="match status" value="1"/>
</dbReference>
<keyword evidence="1" id="KW-0812">Transmembrane</keyword>
<keyword evidence="1" id="KW-0472">Membrane</keyword>
<evidence type="ECO:0000259" key="2">
    <source>
        <dbReference type="Pfam" id="PF20152"/>
    </source>
</evidence>
<feature type="transmembrane region" description="Helical" evidence="1">
    <location>
        <begin position="6"/>
        <end position="24"/>
    </location>
</feature>
<feature type="transmembrane region" description="Helical" evidence="1">
    <location>
        <begin position="36"/>
        <end position="58"/>
    </location>
</feature>
<reference evidence="3" key="1">
    <citation type="submission" date="2022-08" db="EMBL/GenBank/DDBJ databases">
        <authorList>
            <consortium name="DOE Joint Genome Institute"/>
            <person name="Min B."/>
            <person name="Riley R."/>
            <person name="Sierra-Patev S."/>
            <person name="Naranjo-Ortiz M."/>
            <person name="Looney B."/>
            <person name="Konkel Z."/>
            <person name="Slot J.C."/>
            <person name="Sakamoto Y."/>
            <person name="Steenwyk J.L."/>
            <person name="Rokas A."/>
            <person name="Carro J."/>
            <person name="Camarero S."/>
            <person name="Ferreira P."/>
            <person name="Molpeceres G."/>
            <person name="Ruiz-Duenas F.J."/>
            <person name="Serrano A."/>
            <person name="Henrissat B."/>
            <person name="Drula E."/>
            <person name="Hughes K.W."/>
            <person name="Mata J.L."/>
            <person name="Ishikawa N.K."/>
            <person name="Vargas-Isla R."/>
            <person name="Ushijima S."/>
            <person name="Smith C.A."/>
            <person name="Ahrendt S."/>
            <person name="Andreopoulos W."/>
            <person name="He G."/>
            <person name="Labutti K."/>
            <person name="Lipzen A."/>
            <person name="Ng V."/>
            <person name="Sandor L."/>
            <person name="Barry K."/>
            <person name="Martinez A.T."/>
            <person name="Xiao Y."/>
            <person name="Gibbons J.G."/>
            <person name="Terashima K."/>
            <person name="Hibbett D.S."/>
            <person name="Grigoriev I.V."/>
        </authorList>
    </citation>
    <scope>NUCLEOTIDE SEQUENCE</scope>
    <source>
        <strain evidence="3">Sp2 HRB7682 ss15</strain>
    </source>
</reference>
<sequence>LLGSLFSWCLFGISIVQLYIYHLSFPLDSYILQGSVYTVFVLDVFQSIVVATTGWHTLCTGWGHPSSLQFPGWTFTALPCVSGVVAAWVQTFFAWRIHSLSRWRVIPISIFVLALAQCAAAFAIGIGFMSLRDITLLHKVNMFARTIIWLGGAALADLVIALSMLYLLYSAKRNTTFKETERMISRLIRLTVETGVVTATSAIMELILFQSFQENNLHFTIALMLCKIYSNAFMASLNSRSGNSVIPQTSRHIYSTQFPSLHFHDSGISSSNQFTSATVIQLERTTEISSDAYPENGIHKVWKFFFSCVMH</sequence>
<feature type="non-terminal residue" evidence="3">
    <location>
        <position position="1"/>
    </location>
</feature>
<evidence type="ECO:0000313" key="3">
    <source>
        <dbReference type="EMBL" id="KAJ4465687.1"/>
    </source>
</evidence>
<feature type="domain" description="DUF6534" evidence="2">
    <location>
        <begin position="153"/>
        <end position="241"/>
    </location>
</feature>
<keyword evidence="1" id="KW-1133">Transmembrane helix</keyword>
<dbReference type="AlphaFoldDB" id="A0A9W9DDZ3"/>
<dbReference type="PANTHER" id="PTHR40465:SF1">
    <property type="entry name" value="DUF6534 DOMAIN-CONTAINING PROTEIN"/>
    <property type="match status" value="1"/>
</dbReference>
<proteinExistence type="predicted"/>
<feature type="transmembrane region" description="Helical" evidence="1">
    <location>
        <begin position="105"/>
        <end position="127"/>
    </location>
</feature>
<protein>
    <recommendedName>
        <fullName evidence="2">DUF6534 domain-containing protein</fullName>
    </recommendedName>
</protein>
<feature type="transmembrane region" description="Helical" evidence="1">
    <location>
        <begin position="70"/>
        <end position="93"/>
    </location>
</feature>
<gene>
    <name evidence="3" type="ORF">C8J55DRAFT_440748</name>
</gene>
<organism evidence="3 4">
    <name type="scientific">Lentinula lateritia</name>
    <dbReference type="NCBI Taxonomy" id="40482"/>
    <lineage>
        <taxon>Eukaryota</taxon>
        <taxon>Fungi</taxon>
        <taxon>Dikarya</taxon>
        <taxon>Basidiomycota</taxon>
        <taxon>Agaricomycotina</taxon>
        <taxon>Agaricomycetes</taxon>
        <taxon>Agaricomycetidae</taxon>
        <taxon>Agaricales</taxon>
        <taxon>Marasmiineae</taxon>
        <taxon>Omphalotaceae</taxon>
        <taxon>Lentinula</taxon>
    </lineage>
</organism>
<dbReference type="Proteomes" id="UP001150238">
    <property type="component" value="Unassembled WGS sequence"/>
</dbReference>
<feature type="transmembrane region" description="Helical" evidence="1">
    <location>
        <begin position="147"/>
        <end position="169"/>
    </location>
</feature>
<dbReference type="Pfam" id="PF20152">
    <property type="entry name" value="DUF6534"/>
    <property type="match status" value="1"/>
</dbReference>
<name>A0A9W9DDZ3_9AGAR</name>